<feature type="domain" description="Pyrrolo-quinoline quinone repeat" evidence="2">
    <location>
        <begin position="117"/>
        <end position="296"/>
    </location>
</feature>
<dbReference type="InterPro" id="IPR015943">
    <property type="entry name" value="WD40/YVTN_repeat-like_dom_sf"/>
</dbReference>
<evidence type="ECO:0000313" key="3">
    <source>
        <dbReference type="EMBL" id="SMG48238.1"/>
    </source>
</evidence>
<accession>A0A1X7L2Z6</accession>
<feature type="transmembrane region" description="Helical" evidence="1">
    <location>
        <begin position="12"/>
        <end position="31"/>
    </location>
</feature>
<dbReference type="SUPFAM" id="SSF50998">
    <property type="entry name" value="Quinoprotein alcohol dehydrogenase-like"/>
    <property type="match status" value="1"/>
</dbReference>
<sequence>MSLQRSRRRWYILGAAIAVLGAATIAASIIWQWRHIPYGLGVAALALGGAIVVVVAVRRAVWRVVAGVAVAALVVTGGVVALTGISPNTLPHWDRRVFEGVSGLSARTGDLLISGGTAYDAASGDIVWSIDRGIIDPMLVRSDIVVLTTSDETIAVETSTGDELWRSTVFGRGIAANGNVLVVSHPVSDTEFEAIALDLTTGETIWQRPGRPVMECDLGPVDRYSVAPDRSHVILYNENSPAELLSVADGSTTIANVDCSVIARMVGDVLLETNGRRLSGRSPTDGSQLWSTPIDESWTVEGDGPEVFTPSEATGDSIELTAIDVASGRTRTAEPPAGKVRYVSSTDPYRSADVWVVVDLDAGAAMWNPGTDAFVAIPDAESIDDYGIDAYSGWIALSGRTRDFTGDVSRLCWALSPDGELFGPAPGPGCYVDEGIMDAGHAVYPLK</sequence>
<keyword evidence="1" id="KW-0472">Membrane</keyword>
<dbReference type="EMBL" id="FXAY01000007">
    <property type="protein sequence ID" value="SMG48238.1"/>
    <property type="molecule type" value="Genomic_DNA"/>
</dbReference>
<reference evidence="4" key="1">
    <citation type="submission" date="2017-04" db="EMBL/GenBank/DDBJ databases">
        <authorList>
            <person name="Varghese N."/>
            <person name="Submissions S."/>
        </authorList>
    </citation>
    <scope>NUCLEOTIDE SEQUENCE [LARGE SCALE GENOMIC DNA]</scope>
    <source>
        <strain evidence="4">VKM Ac-2510</strain>
    </source>
</reference>
<gene>
    <name evidence="3" type="ORF">SAMN06296010_3287</name>
</gene>
<feature type="transmembrane region" description="Helical" evidence="1">
    <location>
        <begin position="37"/>
        <end position="57"/>
    </location>
</feature>
<dbReference type="AlphaFoldDB" id="A0A1X7L2Z6"/>
<name>A0A1X7L2Z6_9MICO</name>
<dbReference type="OrthoDB" id="9762169at2"/>
<keyword evidence="4" id="KW-1185">Reference proteome</keyword>
<proteinExistence type="predicted"/>
<evidence type="ECO:0000313" key="4">
    <source>
        <dbReference type="Proteomes" id="UP000193244"/>
    </source>
</evidence>
<dbReference type="InterPro" id="IPR002372">
    <property type="entry name" value="PQQ_rpt_dom"/>
</dbReference>
<evidence type="ECO:0000259" key="2">
    <source>
        <dbReference type="Pfam" id="PF13360"/>
    </source>
</evidence>
<keyword evidence="1" id="KW-1133">Transmembrane helix</keyword>
<dbReference type="STRING" id="150121.SAMN06296010_3287"/>
<dbReference type="Proteomes" id="UP000193244">
    <property type="component" value="Unassembled WGS sequence"/>
</dbReference>
<dbReference type="RefSeq" id="WP_085488044.1">
    <property type="nucleotide sequence ID" value="NZ_FXAY01000007.1"/>
</dbReference>
<protein>
    <submittedName>
        <fullName evidence="3">PQQ-like domain-containing protein</fullName>
    </submittedName>
</protein>
<dbReference type="Pfam" id="PF13360">
    <property type="entry name" value="PQQ_2"/>
    <property type="match status" value="1"/>
</dbReference>
<feature type="transmembrane region" description="Helical" evidence="1">
    <location>
        <begin position="64"/>
        <end position="85"/>
    </location>
</feature>
<organism evidence="3 4">
    <name type="scientific">Agreia pratensis</name>
    <dbReference type="NCBI Taxonomy" id="150121"/>
    <lineage>
        <taxon>Bacteria</taxon>
        <taxon>Bacillati</taxon>
        <taxon>Actinomycetota</taxon>
        <taxon>Actinomycetes</taxon>
        <taxon>Micrococcales</taxon>
        <taxon>Microbacteriaceae</taxon>
        <taxon>Agreia</taxon>
    </lineage>
</organism>
<dbReference type="Gene3D" id="2.130.10.10">
    <property type="entry name" value="YVTN repeat-like/Quinoprotein amine dehydrogenase"/>
    <property type="match status" value="1"/>
</dbReference>
<keyword evidence="1" id="KW-0812">Transmembrane</keyword>
<dbReference type="InterPro" id="IPR011047">
    <property type="entry name" value="Quinoprotein_ADH-like_sf"/>
</dbReference>
<evidence type="ECO:0000256" key="1">
    <source>
        <dbReference type="SAM" id="Phobius"/>
    </source>
</evidence>